<dbReference type="Pfam" id="PF00873">
    <property type="entry name" value="ACR_tran"/>
    <property type="match status" value="1"/>
</dbReference>
<feature type="transmembrane region" description="Helical" evidence="1">
    <location>
        <begin position="464"/>
        <end position="491"/>
    </location>
</feature>
<feature type="transmembrane region" description="Helical" evidence="1">
    <location>
        <begin position="388"/>
        <end position="413"/>
    </location>
</feature>
<feature type="transmembrane region" description="Helical" evidence="1">
    <location>
        <begin position="864"/>
        <end position="883"/>
    </location>
</feature>
<evidence type="ECO:0000313" key="2">
    <source>
        <dbReference type="EMBL" id="GGA97482.1"/>
    </source>
</evidence>
<accession>A0ABQ1HY90</accession>
<dbReference type="InterPro" id="IPR027463">
    <property type="entry name" value="AcrB_DN_DC_subdom"/>
</dbReference>
<feature type="transmembrane region" description="Helical" evidence="1">
    <location>
        <begin position="958"/>
        <end position="981"/>
    </location>
</feature>
<dbReference type="Gene3D" id="3.30.2090.10">
    <property type="entry name" value="Multidrug efflux transporter AcrB TolC docking domain, DN and DC subdomains"/>
    <property type="match status" value="2"/>
</dbReference>
<feature type="transmembrane region" description="Helical" evidence="1">
    <location>
        <begin position="361"/>
        <end position="382"/>
    </location>
</feature>
<feature type="transmembrane region" description="Helical" evidence="1">
    <location>
        <begin position="434"/>
        <end position="452"/>
    </location>
</feature>
<feature type="transmembrane region" description="Helical" evidence="1">
    <location>
        <begin position="12"/>
        <end position="32"/>
    </location>
</feature>
<dbReference type="SUPFAM" id="SSF82693">
    <property type="entry name" value="Multidrug efflux transporter AcrB pore domain, PN1, PN2, PC1 and PC2 subdomains"/>
    <property type="match status" value="2"/>
</dbReference>
<dbReference type="Gene3D" id="1.20.1640.10">
    <property type="entry name" value="Multidrug efflux transporter AcrB transmembrane domain"/>
    <property type="match status" value="2"/>
</dbReference>
<dbReference type="PANTHER" id="PTHR32063">
    <property type="match status" value="1"/>
</dbReference>
<evidence type="ECO:0000313" key="3">
    <source>
        <dbReference type="Proteomes" id="UP000651977"/>
    </source>
</evidence>
<reference evidence="3" key="1">
    <citation type="journal article" date="2019" name="Int. J. Syst. Evol. Microbiol.">
        <title>The Global Catalogue of Microorganisms (GCM) 10K type strain sequencing project: providing services to taxonomists for standard genome sequencing and annotation.</title>
        <authorList>
            <consortium name="The Broad Institute Genomics Platform"/>
            <consortium name="The Broad Institute Genome Sequencing Center for Infectious Disease"/>
            <person name="Wu L."/>
            <person name="Ma J."/>
        </authorList>
    </citation>
    <scope>NUCLEOTIDE SEQUENCE [LARGE SCALE GENOMIC DNA]</scope>
    <source>
        <strain evidence="3">CGMCC 1.10131</strain>
    </source>
</reference>
<keyword evidence="3" id="KW-1185">Reference proteome</keyword>
<protein>
    <submittedName>
        <fullName evidence="2">Multidrug transporter AcrB</fullName>
    </submittedName>
</protein>
<dbReference type="RefSeq" id="WP_055732699.1">
    <property type="nucleotide sequence ID" value="NZ_BMDY01000003.1"/>
</dbReference>
<keyword evidence="1" id="KW-0472">Membrane</keyword>
<evidence type="ECO:0000256" key="1">
    <source>
        <dbReference type="SAM" id="Phobius"/>
    </source>
</evidence>
<feature type="transmembrane region" description="Helical" evidence="1">
    <location>
        <begin position="890"/>
        <end position="910"/>
    </location>
</feature>
<dbReference type="SUPFAM" id="SSF82714">
    <property type="entry name" value="Multidrug efflux transporter AcrB TolC docking domain, DN and DC subdomains"/>
    <property type="match status" value="2"/>
</dbReference>
<dbReference type="PANTHER" id="PTHR32063:SF18">
    <property type="entry name" value="CATION EFFLUX SYSTEM PROTEIN"/>
    <property type="match status" value="1"/>
</dbReference>
<name>A0ABQ1HY90_9ALTE</name>
<dbReference type="EMBL" id="BMDY01000003">
    <property type="protein sequence ID" value="GGA97482.1"/>
    <property type="molecule type" value="Genomic_DNA"/>
</dbReference>
<proteinExistence type="predicted"/>
<sequence>MNAALYSINHKVISWMVVILMVAGGIIAFNGLGQLEQPEFTIKSALIITPYPGASTEQVEEEVTLPLEDALQQMSQLKHVTSINSAGLSQIEVEMKDQYDKQSLPQVWDELRRKVNDSLGELPPGAAQPIVIDDFSDVYGYFVSITGEGYSYRELDNYSNLVRRELVTTPGVKKISVVGMPEEQVVVEISQQKLTALGLEPDYIYSLLQTQNVVSNAGKMLVGDLRVRIHPTGELSDISELKNLLVSPPSSSKLIYLGDIANIYRANSETPDALYHFNGAKALSMGISYSSGVNVVDVSKIVSAKIAELQSEMPIGMNIAVIYDQGNIVESAVSNFLINFAESVAIVIIVLLLFMGLKSGLLIGGVLVITILGTFIVMNVLNIQLQNISLGALIIALGMLVDNAIVVTEGIIIGIKRGQSRTQAAAGVVKQTQWPLLGATVIAIMAFAPIGLSSDATGEFCASLFKVLLISLSISWITAITLTPFFCHLLFKDGDTSEAEQDPYSGTIFNIYRAILHTAMRHRVVSLMVVLLMLVSAVFGMSKVKNVFFPASTTPIFMADIWLPEGTDILATEAFVSQIEQDLFDSDSRLQHGIRNVTSVVGQGAQRFALTYQPEKSYAAYAQLIIEMKDLDSLAVYAPWLEQTLRERYSDAEYRVKLIENGPSPAAKIEARFYGDDPAVLRSLAEQAEAIFHAQPAADNIRHTWRNQQLLVRPQMDLVRAREIGISKQDLDATLLRNFNGQQIGVYRDGSHLLPIVARAPEAERKNADSVNELQVWSSKYQSFVPIEQLVSSVTSQWEDPLLLRRDRKRLITVLADPALTGNETADSLLRKVRPAIEAIALPDGYFLEWGGEFETSSEAQQGIAGSIPMGYLAMFLLTVLLFNSIRQPLVIWATVPLAIIGVSFGLLALDAPMSFMAILGMLSLSGMIIKNSIVLVDQINLELSEGKAAFAAVYHSAVSRVRPVGMAALTTMLGMIPLLADPFFKSMAVTIVFGLGFATLLTLVVLPVIYTLVFRIKIPAKF</sequence>
<dbReference type="Gene3D" id="3.30.70.1440">
    <property type="entry name" value="Multidrug efflux transporter AcrB pore domain"/>
    <property type="match status" value="1"/>
</dbReference>
<dbReference type="SUPFAM" id="SSF82866">
    <property type="entry name" value="Multidrug efflux transporter AcrB transmembrane domain"/>
    <property type="match status" value="2"/>
</dbReference>
<feature type="transmembrane region" description="Helical" evidence="1">
    <location>
        <begin position="524"/>
        <end position="542"/>
    </location>
</feature>
<keyword evidence="1" id="KW-1133">Transmembrane helix</keyword>
<dbReference type="InterPro" id="IPR001036">
    <property type="entry name" value="Acrflvin-R"/>
</dbReference>
<gene>
    <name evidence="2" type="ORF">GCM10007414_08080</name>
</gene>
<feature type="transmembrane region" description="Helical" evidence="1">
    <location>
        <begin position="987"/>
        <end position="1014"/>
    </location>
</feature>
<dbReference type="Gene3D" id="3.30.70.1320">
    <property type="entry name" value="Multidrug efflux transporter AcrB pore domain like"/>
    <property type="match status" value="1"/>
</dbReference>
<keyword evidence="1" id="KW-0812">Transmembrane</keyword>
<organism evidence="2 3">
    <name type="scientific">Agarivorans gilvus</name>
    <dbReference type="NCBI Taxonomy" id="680279"/>
    <lineage>
        <taxon>Bacteria</taxon>
        <taxon>Pseudomonadati</taxon>
        <taxon>Pseudomonadota</taxon>
        <taxon>Gammaproteobacteria</taxon>
        <taxon>Alteromonadales</taxon>
        <taxon>Alteromonadaceae</taxon>
        <taxon>Agarivorans</taxon>
    </lineage>
</organism>
<feature type="transmembrane region" description="Helical" evidence="1">
    <location>
        <begin position="916"/>
        <end position="937"/>
    </location>
</feature>
<dbReference type="Proteomes" id="UP000651977">
    <property type="component" value="Unassembled WGS sequence"/>
</dbReference>
<dbReference type="PRINTS" id="PR00702">
    <property type="entry name" value="ACRIFLAVINRP"/>
</dbReference>
<feature type="transmembrane region" description="Helical" evidence="1">
    <location>
        <begin position="336"/>
        <end position="354"/>
    </location>
</feature>
<comment type="caution">
    <text evidence="2">The sequence shown here is derived from an EMBL/GenBank/DDBJ whole genome shotgun (WGS) entry which is preliminary data.</text>
</comment>
<dbReference type="Gene3D" id="3.30.70.1430">
    <property type="entry name" value="Multidrug efflux transporter AcrB pore domain"/>
    <property type="match status" value="2"/>
</dbReference>